<evidence type="ECO:0000256" key="7">
    <source>
        <dbReference type="RuleBase" id="RU363032"/>
    </source>
</evidence>
<dbReference type="CDD" id="cd06261">
    <property type="entry name" value="TM_PBP2"/>
    <property type="match status" value="1"/>
</dbReference>
<dbReference type="PANTHER" id="PTHR30183">
    <property type="entry name" value="MOLYBDENUM TRANSPORT SYSTEM PERMEASE PROTEIN MODB"/>
    <property type="match status" value="1"/>
</dbReference>
<dbReference type="PANTHER" id="PTHR30183:SF8">
    <property type="entry name" value="MOLYBDENUM TRANSPORT SYSTEM PERMEASE"/>
    <property type="match status" value="1"/>
</dbReference>
<keyword evidence="2 7" id="KW-0813">Transport</keyword>
<evidence type="ECO:0000256" key="3">
    <source>
        <dbReference type="ARBA" id="ARBA00022475"/>
    </source>
</evidence>
<evidence type="ECO:0000256" key="5">
    <source>
        <dbReference type="ARBA" id="ARBA00022989"/>
    </source>
</evidence>
<evidence type="ECO:0000259" key="8">
    <source>
        <dbReference type="PROSITE" id="PS50928"/>
    </source>
</evidence>
<feature type="transmembrane region" description="Helical" evidence="7">
    <location>
        <begin position="44"/>
        <end position="64"/>
    </location>
</feature>
<gene>
    <name evidence="9" type="ORF">TH606_10420</name>
</gene>
<feature type="transmembrane region" description="Helical" evidence="7">
    <location>
        <begin position="84"/>
        <end position="102"/>
    </location>
</feature>
<name>A0A177E706_9BACT</name>
<dbReference type="AlphaFoldDB" id="A0A177E706"/>
<accession>A0A177E706</accession>
<dbReference type="PROSITE" id="PS50928">
    <property type="entry name" value="ABC_TM1"/>
    <property type="match status" value="1"/>
</dbReference>
<evidence type="ECO:0000256" key="1">
    <source>
        <dbReference type="ARBA" id="ARBA00004651"/>
    </source>
</evidence>
<dbReference type="InterPro" id="IPR000515">
    <property type="entry name" value="MetI-like"/>
</dbReference>
<evidence type="ECO:0000313" key="10">
    <source>
        <dbReference type="Proteomes" id="UP000076964"/>
    </source>
</evidence>
<dbReference type="GO" id="GO:0005886">
    <property type="term" value="C:plasma membrane"/>
    <property type="evidence" value="ECO:0007669"/>
    <property type="project" value="UniProtKB-SubCell"/>
</dbReference>
<dbReference type="InterPro" id="IPR035906">
    <property type="entry name" value="MetI-like_sf"/>
</dbReference>
<keyword evidence="5 7" id="KW-1133">Transmembrane helix</keyword>
<dbReference type="Proteomes" id="UP000076964">
    <property type="component" value="Unassembled WGS sequence"/>
</dbReference>
<dbReference type="SUPFAM" id="SSF161098">
    <property type="entry name" value="MetI-like"/>
    <property type="match status" value="1"/>
</dbReference>
<keyword evidence="3" id="KW-1003">Cell membrane</keyword>
<evidence type="ECO:0000256" key="6">
    <source>
        <dbReference type="ARBA" id="ARBA00023136"/>
    </source>
</evidence>
<organism evidence="9 10">
    <name type="scientific">Thermodesulfatator autotrophicus</name>
    <dbReference type="NCBI Taxonomy" id="1795632"/>
    <lineage>
        <taxon>Bacteria</taxon>
        <taxon>Pseudomonadati</taxon>
        <taxon>Thermodesulfobacteriota</taxon>
        <taxon>Thermodesulfobacteria</taxon>
        <taxon>Thermodesulfobacteriales</taxon>
        <taxon>Thermodesulfatatoraceae</taxon>
        <taxon>Thermodesulfatator</taxon>
    </lineage>
</organism>
<comment type="subcellular location">
    <subcellularLocation>
        <location evidence="1 7">Cell membrane</location>
        <topology evidence="1 7">Multi-pass membrane protein</topology>
    </subcellularLocation>
</comment>
<feature type="transmembrane region" description="Helical" evidence="7">
    <location>
        <begin position="12"/>
        <end position="32"/>
    </location>
</feature>
<reference evidence="9 10" key="1">
    <citation type="submission" date="2016-02" db="EMBL/GenBank/DDBJ databases">
        <title>Draft genome sequence of Thermodesulfatator sp. S606.</title>
        <authorList>
            <person name="Lai Q."/>
            <person name="Cao J."/>
            <person name="Dupont S."/>
            <person name="Shao Z."/>
            <person name="Jebbar M."/>
            <person name="Alain K."/>
        </authorList>
    </citation>
    <scope>NUCLEOTIDE SEQUENCE [LARGE SCALE GENOMIC DNA]</scope>
    <source>
        <strain evidence="9 10">S606</strain>
    </source>
</reference>
<dbReference type="Gene3D" id="1.10.3720.10">
    <property type="entry name" value="MetI-like"/>
    <property type="match status" value="1"/>
</dbReference>
<dbReference type="RefSeq" id="WP_068543771.1">
    <property type="nucleotide sequence ID" value="NZ_LSFI01000064.1"/>
</dbReference>
<dbReference type="STRING" id="1795632.TH606_10420"/>
<feature type="transmembrane region" description="Helical" evidence="7">
    <location>
        <begin position="134"/>
        <end position="153"/>
    </location>
</feature>
<dbReference type="Pfam" id="PF00528">
    <property type="entry name" value="BPD_transp_1"/>
    <property type="match status" value="1"/>
</dbReference>
<keyword evidence="6 7" id="KW-0472">Membrane</keyword>
<proteinExistence type="inferred from homology"/>
<comment type="similarity">
    <text evidence="7">Belongs to the binding-protein-dependent transport system permease family.</text>
</comment>
<keyword evidence="10" id="KW-1185">Reference proteome</keyword>
<keyword evidence="4 7" id="KW-0812">Transmembrane</keyword>
<evidence type="ECO:0000256" key="2">
    <source>
        <dbReference type="ARBA" id="ARBA00022448"/>
    </source>
</evidence>
<evidence type="ECO:0000256" key="4">
    <source>
        <dbReference type="ARBA" id="ARBA00022692"/>
    </source>
</evidence>
<feature type="non-terminal residue" evidence="9">
    <location>
        <position position="159"/>
    </location>
</feature>
<comment type="caution">
    <text evidence="9">The sequence shown here is derived from an EMBL/GenBank/DDBJ whole genome shotgun (WGS) entry which is preliminary data.</text>
</comment>
<sequence>MFSPLWLSFKLAGIVTVILIILACPLAYILVFKNFRAKPWVESFIMLPLVLPPTVLGSALLMLLGPYSPIGKLSLKLFGDTPAFHFSGLVLACLLHGLPFAVQPLKAAMNKLDHKILELAEVSGLSPLNTFFKIVLPNVWSGIMAAAIITIVFRQLCPQ</sequence>
<evidence type="ECO:0000313" key="9">
    <source>
        <dbReference type="EMBL" id="OAG26799.1"/>
    </source>
</evidence>
<feature type="domain" description="ABC transmembrane type-1" evidence="8">
    <location>
        <begin position="5"/>
        <end position="159"/>
    </location>
</feature>
<protein>
    <recommendedName>
        <fullName evidence="8">ABC transmembrane type-1 domain-containing protein</fullName>
    </recommendedName>
</protein>
<dbReference type="EMBL" id="LSFI01000064">
    <property type="protein sequence ID" value="OAG26799.1"/>
    <property type="molecule type" value="Genomic_DNA"/>
</dbReference>
<dbReference type="GO" id="GO:0055085">
    <property type="term" value="P:transmembrane transport"/>
    <property type="evidence" value="ECO:0007669"/>
    <property type="project" value="InterPro"/>
</dbReference>
<dbReference type="OrthoDB" id="9795403at2"/>